<keyword evidence="2" id="KW-1133">Transmembrane helix</keyword>
<dbReference type="eggNOG" id="ENOG5033JK8">
    <property type="taxonomic scope" value="Bacteria"/>
</dbReference>
<feature type="compositionally biased region" description="Low complexity" evidence="1">
    <location>
        <begin position="65"/>
        <end position="83"/>
    </location>
</feature>
<feature type="region of interest" description="Disordered" evidence="1">
    <location>
        <begin position="55"/>
        <end position="84"/>
    </location>
</feature>
<dbReference type="EMBL" id="CP009110">
    <property type="protein sequence ID" value="AIJ21161.1"/>
    <property type="molecule type" value="Genomic_DNA"/>
</dbReference>
<keyword evidence="4" id="KW-1185">Reference proteome</keyword>
<dbReference type="KEGG" id="amq:AMETH_1069"/>
<evidence type="ECO:0000313" key="4">
    <source>
        <dbReference type="Proteomes" id="UP000062973"/>
    </source>
</evidence>
<evidence type="ECO:0000256" key="1">
    <source>
        <dbReference type="SAM" id="MobiDB-lite"/>
    </source>
</evidence>
<organism evidence="3 4">
    <name type="scientific">Amycolatopsis methanolica 239</name>
    <dbReference type="NCBI Taxonomy" id="1068978"/>
    <lineage>
        <taxon>Bacteria</taxon>
        <taxon>Bacillati</taxon>
        <taxon>Actinomycetota</taxon>
        <taxon>Actinomycetes</taxon>
        <taxon>Pseudonocardiales</taxon>
        <taxon>Pseudonocardiaceae</taxon>
        <taxon>Amycolatopsis</taxon>
        <taxon>Amycolatopsis methanolica group</taxon>
    </lineage>
</organism>
<accession>A0A076MQF0</accession>
<protein>
    <submittedName>
        <fullName evidence="3">Uncharacterized protein</fullName>
    </submittedName>
</protein>
<dbReference type="OrthoDB" id="3555448at2"/>
<name>A0A076MQF0_AMYME</name>
<keyword evidence="2" id="KW-0472">Membrane</keyword>
<dbReference type="PATRIC" id="fig|1068978.7.peg.1119"/>
<gene>
    <name evidence="3" type="ORF">AMETH_1069</name>
</gene>
<dbReference type="STRING" id="1068978.AMETH_1069"/>
<reference evidence="3 4" key="1">
    <citation type="submission" date="2014-07" db="EMBL/GenBank/DDBJ databases">
        <title>Whole Genome Sequence of the Amycolatopsis methanolica 239.</title>
        <authorList>
            <person name="Tang B."/>
        </authorList>
    </citation>
    <scope>NUCLEOTIDE SEQUENCE [LARGE SCALE GENOMIC DNA]</scope>
    <source>
        <strain evidence="3 4">239</strain>
    </source>
</reference>
<feature type="transmembrane region" description="Helical" evidence="2">
    <location>
        <begin position="25"/>
        <end position="45"/>
    </location>
</feature>
<dbReference type="AlphaFoldDB" id="A0A076MQF0"/>
<dbReference type="Proteomes" id="UP000062973">
    <property type="component" value="Chromosome"/>
</dbReference>
<dbReference type="RefSeq" id="WP_017987026.1">
    <property type="nucleotide sequence ID" value="NZ_AQUL01000001.1"/>
</dbReference>
<keyword evidence="2" id="KW-0812">Transmembrane</keyword>
<sequence length="198" mass="20767">MPIRTNRGRAAVYRRIWGFPLRSPAHLVGTAVAVIALIVAIGIVVPQLLGNPNRSGPEPVRIQDPGASSSPTSAGSSPAPMSTRLTAPLLQPTSAVPDPAALQTAKQWATAWATHPAGMTTAQWLEGLRPLTTEEYLPEMSTVDPANIPATRVTGEPTVTKSYTSSVEVLVPTDGPKLSITVAKTPSGWLVTGYDQAS</sequence>
<evidence type="ECO:0000313" key="3">
    <source>
        <dbReference type="EMBL" id="AIJ21161.1"/>
    </source>
</evidence>
<dbReference type="HOGENOM" id="CLU_1342442_0_0_11"/>
<proteinExistence type="predicted"/>
<evidence type="ECO:0000256" key="2">
    <source>
        <dbReference type="SAM" id="Phobius"/>
    </source>
</evidence>